<dbReference type="Proteomes" id="UP001642483">
    <property type="component" value="Unassembled WGS sequence"/>
</dbReference>
<protein>
    <submittedName>
        <fullName evidence="2">Uncharacterized protein</fullName>
    </submittedName>
</protein>
<evidence type="ECO:0000313" key="2">
    <source>
        <dbReference type="EMBL" id="CAK8677026.1"/>
    </source>
</evidence>
<reference evidence="2 3" key="1">
    <citation type="submission" date="2024-02" db="EMBL/GenBank/DDBJ databases">
        <authorList>
            <person name="Daric V."/>
            <person name="Darras S."/>
        </authorList>
    </citation>
    <scope>NUCLEOTIDE SEQUENCE [LARGE SCALE GENOMIC DNA]</scope>
</reference>
<dbReference type="EMBL" id="CAWYQH010000035">
    <property type="protein sequence ID" value="CAK8677026.1"/>
    <property type="molecule type" value="Genomic_DNA"/>
</dbReference>
<gene>
    <name evidence="2" type="ORF">CVLEPA_LOCUS6428</name>
</gene>
<keyword evidence="3" id="KW-1185">Reference proteome</keyword>
<evidence type="ECO:0000256" key="1">
    <source>
        <dbReference type="SAM" id="MobiDB-lite"/>
    </source>
</evidence>
<evidence type="ECO:0000313" key="3">
    <source>
        <dbReference type="Proteomes" id="UP001642483"/>
    </source>
</evidence>
<feature type="compositionally biased region" description="Polar residues" evidence="1">
    <location>
        <begin position="22"/>
        <end position="35"/>
    </location>
</feature>
<proteinExistence type="predicted"/>
<name>A0ABP0FCC0_CLALP</name>
<accession>A0ABP0FCC0</accession>
<feature type="region of interest" description="Disordered" evidence="1">
    <location>
        <begin position="1"/>
        <end position="53"/>
    </location>
</feature>
<comment type="caution">
    <text evidence="2">The sequence shown here is derived from an EMBL/GenBank/DDBJ whole genome shotgun (WGS) entry which is preliminary data.</text>
</comment>
<sequence length="256" mass="28636">MTPAQSSLVSDGDDGDDDDDNAATSSVAVKTSCTGRKSIPPKRLPRPVSPQTPHTQFSRLLATFDTQQDDLISKVLTTFNEENKFLHCQLAMYTLHIGTLYKAVWKIFTTEIFTTTLGHQIMDFSLGDLASSTTQELHAILSTVPSYRHLHTKTHLANILSSSIAMKMATIKFVLPGVHLLESFRPARCFVFRVLGYTVLYQNYALSHGGMSRCINPTYFYRLYPPTTTYLTTRKSSTNSLTIDSFIDLQSMFNSV</sequence>
<feature type="compositionally biased region" description="Acidic residues" evidence="1">
    <location>
        <begin position="11"/>
        <end position="21"/>
    </location>
</feature>
<organism evidence="2 3">
    <name type="scientific">Clavelina lepadiformis</name>
    <name type="common">Light-bulb sea squirt</name>
    <name type="synonym">Ascidia lepadiformis</name>
    <dbReference type="NCBI Taxonomy" id="159417"/>
    <lineage>
        <taxon>Eukaryota</taxon>
        <taxon>Metazoa</taxon>
        <taxon>Chordata</taxon>
        <taxon>Tunicata</taxon>
        <taxon>Ascidiacea</taxon>
        <taxon>Aplousobranchia</taxon>
        <taxon>Clavelinidae</taxon>
        <taxon>Clavelina</taxon>
    </lineage>
</organism>